<organism evidence="2 3">
    <name type="scientific">Leifsonia virtsii</name>
    <dbReference type="NCBI Taxonomy" id="3035915"/>
    <lineage>
        <taxon>Bacteria</taxon>
        <taxon>Bacillati</taxon>
        <taxon>Actinomycetota</taxon>
        <taxon>Actinomycetes</taxon>
        <taxon>Micrococcales</taxon>
        <taxon>Microbacteriaceae</taxon>
        <taxon>Leifsonia</taxon>
    </lineage>
</organism>
<dbReference type="RefSeq" id="WP_301220251.1">
    <property type="nucleotide sequence ID" value="NZ_JAROCB010000005.1"/>
</dbReference>
<evidence type="ECO:0000256" key="1">
    <source>
        <dbReference type="SAM" id="MobiDB-lite"/>
    </source>
</evidence>
<reference evidence="2" key="1">
    <citation type="submission" date="2023-03" db="EMBL/GenBank/DDBJ databases">
        <title>MT1 and MT2 Draft Genomes of Novel Species.</title>
        <authorList>
            <person name="Venkateswaran K."/>
        </authorList>
    </citation>
    <scope>NUCLEOTIDE SEQUENCE</scope>
    <source>
        <strain evidence="2">F6_8S_P_1A</strain>
    </source>
</reference>
<accession>A0ABT8J1Z1</accession>
<evidence type="ECO:0000313" key="2">
    <source>
        <dbReference type="EMBL" id="MDN4598903.1"/>
    </source>
</evidence>
<gene>
    <name evidence="2" type="ORF">P5G59_17250</name>
</gene>
<keyword evidence="3" id="KW-1185">Reference proteome</keyword>
<proteinExistence type="predicted"/>
<feature type="region of interest" description="Disordered" evidence="1">
    <location>
        <begin position="68"/>
        <end position="95"/>
    </location>
</feature>
<sequence>MRGSSKRATFAPRTAGARVRSAVTATVAVVALTLVGTATPAQASPQELARRTAAATLAEVRAAAAVQERRVRAETETPHPAATGQIDPGTESTVTADGLGASVTFSGNKVDSALTVAVGAAPKNALRAAKAEQPAGGTPVSDPVEITATDARGKQVTQFPAKTTKTRGGGDKGPVVSDVTPGVTLELKPDTDRVKANDLNPATLQIYTRETAGDPWAVLPSYYDEKAGVVRGESTHLSQFVVIGIPFPLPRGRRSCWTRTTMRGSRTHRPRG</sequence>
<protein>
    <submittedName>
        <fullName evidence="2">Uncharacterized protein</fullName>
    </submittedName>
</protein>
<evidence type="ECO:0000313" key="3">
    <source>
        <dbReference type="Proteomes" id="UP001174210"/>
    </source>
</evidence>
<name>A0ABT8J1Z1_9MICO</name>
<dbReference type="EMBL" id="JAROCB010000005">
    <property type="protein sequence ID" value="MDN4598903.1"/>
    <property type="molecule type" value="Genomic_DNA"/>
</dbReference>
<feature type="compositionally biased region" description="Basic and acidic residues" evidence="1">
    <location>
        <begin position="68"/>
        <end position="77"/>
    </location>
</feature>
<dbReference type="Proteomes" id="UP001174210">
    <property type="component" value="Unassembled WGS sequence"/>
</dbReference>
<comment type="caution">
    <text evidence="2">The sequence shown here is derived from an EMBL/GenBank/DDBJ whole genome shotgun (WGS) entry which is preliminary data.</text>
</comment>